<feature type="compositionally biased region" description="Polar residues" evidence="5">
    <location>
        <begin position="42"/>
        <end position="52"/>
    </location>
</feature>
<keyword evidence="6" id="KW-1133">Transmembrane helix</keyword>
<feature type="compositionally biased region" description="Low complexity" evidence="5">
    <location>
        <begin position="754"/>
        <end position="764"/>
    </location>
</feature>
<keyword evidence="2" id="KW-0378">Hydrolase</keyword>
<dbReference type="GO" id="GO:0006256">
    <property type="term" value="P:UDP catabolic process"/>
    <property type="evidence" value="ECO:0007669"/>
    <property type="project" value="TreeGrafter"/>
</dbReference>
<feature type="region of interest" description="Disordered" evidence="5">
    <location>
        <begin position="349"/>
        <end position="382"/>
    </location>
</feature>
<keyword evidence="8" id="KW-1185">Reference proteome</keyword>
<feature type="compositionally biased region" description="Basic residues" evidence="5">
    <location>
        <begin position="122"/>
        <end position="131"/>
    </location>
</feature>
<dbReference type="AlphaFoldDB" id="A0A5E8B7R1"/>
<evidence type="ECO:0000256" key="3">
    <source>
        <dbReference type="PIRSR" id="PIRSR600407-1"/>
    </source>
</evidence>
<dbReference type="GO" id="GO:0045134">
    <property type="term" value="F:UDP phosphatase activity"/>
    <property type="evidence" value="ECO:0007669"/>
    <property type="project" value="TreeGrafter"/>
</dbReference>
<keyword evidence="6" id="KW-0812">Transmembrane</keyword>
<feature type="compositionally biased region" description="Polar residues" evidence="5">
    <location>
        <begin position="95"/>
        <end position="108"/>
    </location>
</feature>
<feature type="region of interest" description="Disordered" evidence="5">
    <location>
        <begin position="749"/>
        <end position="799"/>
    </location>
</feature>
<feature type="region of interest" description="Disordered" evidence="5">
    <location>
        <begin position="42"/>
        <end position="142"/>
    </location>
</feature>
<comment type="similarity">
    <text evidence="1">Belongs to the GDA1/CD39 NTPase family.</text>
</comment>
<dbReference type="InterPro" id="IPR000407">
    <property type="entry name" value="GDA1_CD39_NTPase"/>
</dbReference>
<sequence length="799" mass="87884">MVKTENIGQIYDTDGTTPLNYIVVIDAGSSGSRAHIFSYPDSKSVSFSQGVTKRSPDDDDDDDGGSKANDTKSDNSKEPENNSTDQDSEKELLDNPSSSQDTKDQNTPVVPLKNILPNLSKQGHKWVKKTKPGLSSFSGKPQAVGKKHLKSLLKYAMGVVPESQHYRTPIFLHATAGLRVLKPNDSNSLLDAACTYIKSHTDFLLPDCRTAVSMIDGEIEGIFGWISSNYLLGGLQDPDTFLHGKNKDHFTFGLLEMGGASTQVTFVPNVTESSAHKQNMYTLNLPSLDGTKDLSFQISSTTFLRFGVNEIHSQVLDSIKNKEDPCTPKGLVTVYDKKTQKVVSIKSAKKKIKGKDEKDDDETDTEPEDESDDDDDEDDKTRLRKRGNKVEIKGSGDYDKCQEIMTPLAVAMRSSVTKPEFDFDTNHFIGVSEYWDTAHYGFDLGGRFDHQKLQERVRAYCNSDWDSIAAVKKEKDGPYSDLDTSDLHDLCLRASWVLAVVEHGLGIPIGDLDAASANSTTINDSDNSAIHNEELENGFESPLQSANEIRGTKYSWTLGRALLYASAEQSVSEKSQSAGILSNLNLDSGHFLYGMPAYPRPKFDAKRVSDFKASDHDDDDDDDDDNDWEDYLEKHSHRLWGTLIFLLILIVIVYLLLGKLRRRQMWQSFISKFPGHRYSSNFSQQQSTQPSTFLGRLVSGISAAGAVAAGLFTGRGSGNTISNRYRRMAPDSEPVEDLELGAIDDPDTIGLEISSSSSSLSSSSGAVNTTTNGGGSGDQAQSDNFSISSDEESTRELVK</sequence>
<feature type="compositionally biased region" description="Basic and acidic residues" evidence="5">
    <location>
        <begin position="69"/>
        <end position="80"/>
    </location>
</feature>
<dbReference type="PANTHER" id="PTHR11782:SF121">
    <property type="entry name" value="NUCLEOSIDE-DIPHOSPHATASE MIG-23"/>
    <property type="match status" value="1"/>
</dbReference>
<evidence type="ECO:0008006" key="9">
    <source>
        <dbReference type="Google" id="ProtNLM"/>
    </source>
</evidence>
<evidence type="ECO:0000256" key="1">
    <source>
        <dbReference type="ARBA" id="ARBA00009283"/>
    </source>
</evidence>
<feature type="compositionally biased region" description="Polar residues" evidence="5">
    <location>
        <begin position="778"/>
        <end position="788"/>
    </location>
</feature>
<keyword evidence="6" id="KW-0472">Membrane</keyword>
<name>A0A5E8B7R1_9ASCO</name>
<dbReference type="GO" id="GO:0017111">
    <property type="term" value="F:ribonucleoside triphosphate phosphatase activity"/>
    <property type="evidence" value="ECO:0007669"/>
    <property type="project" value="TreeGrafter"/>
</dbReference>
<dbReference type="RefSeq" id="XP_031852027.1">
    <property type="nucleotide sequence ID" value="XM_031996136.1"/>
</dbReference>
<dbReference type="GO" id="GO:0005524">
    <property type="term" value="F:ATP binding"/>
    <property type="evidence" value="ECO:0007669"/>
    <property type="project" value="UniProtKB-KW"/>
</dbReference>
<accession>A0A5E8B7R1</accession>
<dbReference type="Proteomes" id="UP000398389">
    <property type="component" value="Unassembled WGS sequence"/>
</dbReference>
<dbReference type="GO" id="GO:0046036">
    <property type="term" value="P:CTP metabolic process"/>
    <property type="evidence" value="ECO:0007669"/>
    <property type="project" value="TreeGrafter"/>
</dbReference>
<dbReference type="Pfam" id="PF01150">
    <property type="entry name" value="GDA1_CD39"/>
    <property type="match status" value="1"/>
</dbReference>
<dbReference type="Gene3D" id="3.30.420.150">
    <property type="entry name" value="Exopolyphosphatase. Domain 2"/>
    <property type="match status" value="1"/>
</dbReference>
<evidence type="ECO:0000313" key="7">
    <source>
        <dbReference type="EMBL" id="VVT46841.1"/>
    </source>
</evidence>
<evidence type="ECO:0000313" key="8">
    <source>
        <dbReference type="Proteomes" id="UP000398389"/>
    </source>
</evidence>
<dbReference type="GO" id="GO:0004382">
    <property type="term" value="F:GDP phosphatase activity"/>
    <property type="evidence" value="ECO:0007669"/>
    <property type="project" value="TreeGrafter"/>
</dbReference>
<evidence type="ECO:0000256" key="6">
    <source>
        <dbReference type="SAM" id="Phobius"/>
    </source>
</evidence>
<dbReference type="OrthoDB" id="6372431at2759"/>
<feature type="compositionally biased region" description="Acidic residues" evidence="5">
    <location>
        <begin position="358"/>
        <end position="378"/>
    </location>
</feature>
<proteinExistence type="inferred from homology"/>
<feature type="active site" description="Proton acceptor" evidence="3">
    <location>
        <position position="220"/>
    </location>
</feature>
<gene>
    <name evidence="7" type="ORF">SAPINGB_P001414</name>
</gene>
<evidence type="ECO:0000256" key="4">
    <source>
        <dbReference type="PIRSR" id="PIRSR600407-2"/>
    </source>
</evidence>
<dbReference type="GO" id="GO:0016020">
    <property type="term" value="C:membrane"/>
    <property type="evidence" value="ECO:0007669"/>
    <property type="project" value="TreeGrafter"/>
</dbReference>
<feature type="binding site" evidence="4">
    <location>
        <begin position="259"/>
        <end position="263"/>
    </location>
    <ligand>
        <name>ATP</name>
        <dbReference type="ChEBI" id="CHEBI:30616"/>
    </ligand>
</feature>
<keyword evidence="4" id="KW-0067">ATP-binding</keyword>
<dbReference type="GO" id="GO:0005794">
    <property type="term" value="C:Golgi apparatus"/>
    <property type="evidence" value="ECO:0007669"/>
    <property type="project" value="TreeGrafter"/>
</dbReference>
<keyword evidence="4" id="KW-0547">Nucleotide-binding</keyword>
<dbReference type="PANTHER" id="PTHR11782">
    <property type="entry name" value="ADENOSINE/GUANOSINE DIPHOSPHATASE"/>
    <property type="match status" value="1"/>
</dbReference>
<dbReference type="EMBL" id="CABVLU010000001">
    <property type="protein sequence ID" value="VVT46841.1"/>
    <property type="molecule type" value="Genomic_DNA"/>
</dbReference>
<evidence type="ECO:0000256" key="2">
    <source>
        <dbReference type="ARBA" id="ARBA00022801"/>
    </source>
</evidence>
<protein>
    <recommendedName>
        <fullName evidence="9">Golgi apyrase</fullName>
    </recommendedName>
</protein>
<reference evidence="7 8" key="1">
    <citation type="submission" date="2019-09" db="EMBL/GenBank/DDBJ databases">
        <authorList>
            <person name="Brejova B."/>
        </authorList>
    </citation>
    <scope>NUCLEOTIDE SEQUENCE [LARGE SCALE GENOMIC DNA]</scope>
</reference>
<dbReference type="Gene3D" id="3.30.420.40">
    <property type="match status" value="1"/>
</dbReference>
<feature type="transmembrane region" description="Helical" evidence="6">
    <location>
        <begin position="639"/>
        <end position="657"/>
    </location>
</feature>
<dbReference type="GeneID" id="43580236"/>
<organism evidence="7 8">
    <name type="scientific">Magnusiomyces paraingens</name>
    <dbReference type="NCBI Taxonomy" id="2606893"/>
    <lineage>
        <taxon>Eukaryota</taxon>
        <taxon>Fungi</taxon>
        <taxon>Dikarya</taxon>
        <taxon>Ascomycota</taxon>
        <taxon>Saccharomycotina</taxon>
        <taxon>Dipodascomycetes</taxon>
        <taxon>Dipodascales</taxon>
        <taxon>Dipodascaceae</taxon>
        <taxon>Magnusiomyces</taxon>
    </lineage>
</organism>
<evidence type="ECO:0000256" key="5">
    <source>
        <dbReference type="SAM" id="MobiDB-lite"/>
    </source>
</evidence>